<dbReference type="KEGG" id="ure:UREG_02216"/>
<dbReference type="GO" id="GO:0006281">
    <property type="term" value="P:DNA repair"/>
    <property type="evidence" value="ECO:0007669"/>
    <property type="project" value="TreeGrafter"/>
</dbReference>
<dbReference type="HOGENOM" id="CLU_1918625_0_0_1"/>
<dbReference type="STRING" id="336963.C4JEQ6"/>
<organism evidence="1 2">
    <name type="scientific">Uncinocarpus reesii (strain UAMH 1704)</name>
    <dbReference type="NCBI Taxonomy" id="336963"/>
    <lineage>
        <taxon>Eukaryota</taxon>
        <taxon>Fungi</taxon>
        <taxon>Dikarya</taxon>
        <taxon>Ascomycota</taxon>
        <taxon>Pezizomycotina</taxon>
        <taxon>Eurotiomycetes</taxon>
        <taxon>Eurotiomycetidae</taxon>
        <taxon>Onygenales</taxon>
        <taxon>Onygenaceae</taxon>
        <taxon>Uncinocarpus</taxon>
    </lineage>
</organism>
<dbReference type="EMBL" id="CH476615">
    <property type="protein sequence ID" value="EEP77367.1"/>
    <property type="molecule type" value="Genomic_DNA"/>
</dbReference>
<dbReference type="GO" id="GO:0000076">
    <property type="term" value="P:DNA replication checkpoint signaling"/>
    <property type="evidence" value="ECO:0007669"/>
    <property type="project" value="TreeGrafter"/>
</dbReference>
<accession>C4JEQ6</accession>
<protein>
    <submittedName>
        <fullName evidence="1">Uncharacterized protein</fullName>
    </submittedName>
</protein>
<gene>
    <name evidence="1" type="ORF">UREG_02216</name>
</gene>
<name>C4JEQ6_UNCRE</name>
<keyword evidence="2" id="KW-1185">Reference proteome</keyword>
<dbReference type="RefSeq" id="XP_002542700.1">
    <property type="nucleotide sequence ID" value="XM_002542654.1"/>
</dbReference>
<dbReference type="PANTHER" id="PTHR15237:SF0">
    <property type="entry name" value="CELL CYCLE CHECKPOINT CONTROL PROTEIN"/>
    <property type="match status" value="1"/>
</dbReference>
<dbReference type="Proteomes" id="UP000002058">
    <property type="component" value="Unassembled WGS sequence"/>
</dbReference>
<proteinExistence type="predicted"/>
<dbReference type="AlphaFoldDB" id="C4JEQ6"/>
<dbReference type="GeneID" id="8440896"/>
<sequence length="132" mass="14961">MDFRDKDTAVEQCELQIFDGPDEAECRVVIQMVCRHGVVKTYKLIYEPVEVQHAVFDKSKAQNQWVIDSKFLRGIVEYFGPTAEQLDMFTDNGKAVFTSFTTKVANGKGRVITCLYANALVCPLLITYPKKS</sequence>
<dbReference type="InParanoid" id="C4JEQ6"/>
<dbReference type="Pfam" id="PF04139">
    <property type="entry name" value="Rad9"/>
    <property type="match status" value="1"/>
</dbReference>
<reference evidence="2" key="1">
    <citation type="journal article" date="2009" name="Genome Res.">
        <title>Comparative genomic analyses of the human fungal pathogens Coccidioides and their relatives.</title>
        <authorList>
            <person name="Sharpton T.J."/>
            <person name="Stajich J.E."/>
            <person name="Rounsley S.D."/>
            <person name="Gardner M.J."/>
            <person name="Wortman J.R."/>
            <person name="Jordar V.S."/>
            <person name="Maiti R."/>
            <person name="Kodira C.D."/>
            <person name="Neafsey D.E."/>
            <person name="Zeng Q."/>
            <person name="Hung C.-Y."/>
            <person name="McMahan C."/>
            <person name="Muszewska A."/>
            <person name="Grynberg M."/>
            <person name="Mandel M.A."/>
            <person name="Kellner E.M."/>
            <person name="Barker B.M."/>
            <person name="Galgiani J.N."/>
            <person name="Orbach M.J."/>
            <person name="Kirkland T.N."/>
            <person name="Cole G.T."/>
            <person name="Henn M.R."/>
            <person name="Birren B.W."/>
            <person name="Taylor J.W."/>
        </authorList>
    </citation>
    <scope>NUCLEOTIDE SEQUENCE [LARGE SCALE GENOMIC DNA]</scope>
    <source>
        <strain evidence="2">UAMH 1704</strain>
    </source>
</reference>
<dbReference type="GO" id="GO:0030896">
    <property type="term" value="C:checkpoint clamp complex"/>
    <property type="evidence" value="ECO:0007669"/>
    <property type="project" value="InterPro"/>
</dbReference>
<dbReference type="GO" id="GO:0071479">
    <property type="term" value="P:cellular response to ionizing radiation"/>
    <property type="evidence" value="ECO:0007669"/>
    <property type="project" value="TreeGrafter"/>
</dbReference>
<dbReference type="PANTHER" id="PTHR15237">
    <property type="entry name" value="DNA REPAIR PROTEIN RAD9"/>
    <property type="match status" value="1"/>
</dbReference>
<dbReference type="Gene3D" id="3.70.10.10">
    <property type="match status" value="1"/>
</dbReference>
<dbReference type="InterPro" id="IPR007268">
    <property type="entry name" value="Rad9/Ddc1"/>
</dbReference>
<evidence type="ECO:0000313" key="1">
    <source>
        <dbReference type="EMBL" id="EEP77367.1"/>
    </source>
</evidence>
<dbReference type="eggNOG" id="KOG2810">
    <property type="taxonomic scope" value="Eukaryota"/>
</dbReference>
<dbReference type="OrthoDB" id="60092at2759"/>
<evidence type="ECO:0000313" key="2">
    <source>
        <dbReference type="Proteomes" id="UP000002058"/>
    </source>
</evidence>
<dbReference type="GO" id="GO:0031573">
    <property type="term" value="P:mitotic intra-S DNA damage checkpoint signaling"/>
    <property type="evidence" value="ECO:0007669"/>
    <property type="project" value="TreeGrafter"/>
</dbReference>
<dbReference type="VEuPathDB" id="FungiDB:UREG_02216"/>